<sequence>MFLSYSSQPNQSPHTMKALAAAASSHTFLDQMLTNSAASLRRPSRLSMTSRRPSLTPKTLPLAAIEPDRRALAPVQSNLSAQSDNSNFLGFKANYKLLRVDSRALAGLALSMQLRYRVQLELSSKEISLLRFMWNKMLGEESLEDPASSLPLPGSLWQQAREKPSSHVPRHAFGPSLTFCLQLYLNLLTMAPDLETAFPSLRHQAVSMAGVLSLAVNSLENLAQLDDYFVELGNRHSRILGIEPAQFELMGEAFIQTFHERFGTRFTHELEVLWIKFYMYLANLLLQFGLDPVMRVGDRSEGALTGLELVFTRDTESVMLADPRRGSVGTELSSVMSTRVPLAKAHPAKQSDLMKVSPKKTSAIKAVLAVLEPLHPVSPVRAKKKKGRLGRKAECAIM</sequence>
<dbReference type="PROSITE" id="PS01033">
    <property type="entry name" value="GLOBIN"/>
    <property type="match status" value="1"/>
</dbReference>
<dbReference type="STRING" id="2163413.A0A4V1ADP4"/>
<accession>A0A4V1ADP4</accession>
<evidence type="ECO:0000313" key="2">
    <source>
        <dbReference type="EMBL" id="QBM86423.1"/>
    </source>
</evidence>
<evidence type="ECO:0000313" key="3">
    <source>
        <dbReference type="Proteomes" id="UP000292447"/>
    </source>
</evidence>
<dbReference type="PANTHER" id="PTHR43396">
    <property type="entry name" value="FLAVOHEMOPROTEIN"/>
    <property type="match status" value="1"/>
</dbReference>
<protein>
    <submittedName>
        <fullName evidence="2">Hemoglobin-like flavoprotein</fullName>
    </submittedName>
</protein>
<proteinExistence type="predicted"/>
<dbReference type="InterPro" id="IPR000971">
    <property type="entry name" value="Globin"/>
</dbReference>
<dbReference type="EMBL" id="CP034456">
    <property type="protein sequence ID" value="QBM86423.1"/>
    <property type="molecule type" value="Genomic_DNA"/>
</dbReference>
<evidence type="ECO:0000259" key="1">
    <source>
        <dbReference type="PROSITE" id="PS01033"/>
    </source>
</evidence>
<dbReference type="GO" id="GO:0008941">
    <property type="term" value="F:nitric oxide dioxygenase NAD(P)H activity"/>
    <property type="evidence" value="ECO:0007669"/>
    <property type="project" value="TreeGrafter"/>
</dbReference>
<dbReference type="GO" id="GO:0019825">
    <property type="term" value="F:oxygen binding"/>
    <property type="evidence" value="ECO:0007669"/>
    <property type="project" value="InterPro"/>
</dbReference>
<dbReference type="CDD" id="cd01040">
    <property type="entry name" value="Mb-like"/>
    <property type="match status" value="1"/>
</dbReference>
<reference evidence="3" key="1">
    <citation type="submission" date="2019-03" db="EMBL/GenBank/DDBJ databases">
        <title>Snf2 controls pulcherriminic acid biosynthesis and connects pigmentation and antifungal activity of the yeast Metschnikowia pulcherrima.</title>
        <authorList>
            <person name="Gore-Lloyd D."/>
            <person name="Sumann I."/>
            <person name="Brachmann A.O."/>
            <person name="Schneeberger K."/>
            <person name="Ortiz-Merino R.A."/>
            <person name="Moreno-Beltran M."/>
            <person name="Schlaefli M."/>
            <person name="Kirner P."/>
            <person name="Santos Kron A."/>
            <person name="Wolfe K.H."/>
            <person name="Piel J."/>
            <person name="Ahrens C.H."/>
            <person name="Henk D."/>
            <person name="Freimoser F.M."/>
        </authorList>
    </citation>
    <scope>NUCLEOTIDE SEQUENCE [LARGE SCALE GENOMIC DNA]</scope>
    <source>
        <strain evidence="3">APC 1.2</strain>
    </source>
</reference>
<dbReference type="GO" id="GO:0046210">
    <property type="term" value="P:nitric oxide catabolic process"/>
    <property type="evidence" value="ECO:0007669"/>
    <property type="project" value="TreeGrafter"/>
</dbReference>
<dbReference type="Proteomes" id="UP000292447">
    <property type="component" value="Chromosome I"/>
</dbReference>
<dbReference type="Gene3D" id="1.10.490.10">
    <property type="entry name" value="Globins"/>
    <property type="match status" value="1"/>
</dbReference>
<gene>
    <name evidence="2" type="primary">MPUL0A10630</name>
    <name evidence="2" type="ORF">METSCH_A10630</name>
</gene>
<keyword evidence="3" id="KW-1185">Reference proteome</keyword>
<dbReference type="AlphaFoldDB" id="A0A4V1ADP4"/>
<dbReference type="InterPro" id="IPR009050">
    <property type="entry name" value="Globin-like_sf"/>
</dbReference>
<dbReference type="GO" id="GO:0071500">
    <property type="term" value="P:cellular response to nitrosative stress"/>
    <property type="evidence" value="ECO:0007669"/>
    <property type="project" value="TreeGrafter"/>
</dbReference>
<dbReference type="InterPro" id="IPR012292">
    <property type="entry name" value="Globin/Proto"/>
</dbReference>
<dbReference type="GO" id="GO:0020037">
    <property type="term" value="F:heme binding"/>
    <property type="evidence" value="ECO:0007669"/>
    <property type="project" value="InterPro"/>
</dbReference>
<feature type="domain" description="Globin" evidence="1">
    <location>
        <begin position="121"/>
        <end position="290"/>
    </location>
</feature>
<organism evidence="2 3">
    <name type="scientific">Metschnikowia aff. pulcherrima</name>
    <dbReference type="NCBI Taxonomy" id="2163413"/>
    <lineage>
        <taxon>Eukaryota</taxon>
        <taxon>Fungi</taxon>
        <taxon>Dikarya</taxon>
        <taxon>Ascomycota</taxon>
        <taxon>Saccharomycotina</taxon>
        <taxon>Pichiomycetes</taxon>
        <taxon>Metschnikowiaceae</taxon>
        <taxon>Metschnikowia</taxon>
    </lineage>
</organism>
<dbReference type="PANTHER" id="PTHR43396:SF6">
    <property type="entry name" value="ABL201WP"/>
    <property type="match status" value="1"/>
</dbReference>
<dbReference type="InterPro" id="IPR044399">
    <property type="entry name" value="Mb-like_M"/>
</dbReference>
<dbReference type="Pfam" id="PF00042">
    <property type="entry name" value="Globin"/>
    <property type="match status" value="1"/>
</dbReference>
<dbReference type="GO" id="GO:0071949">
    <property type="term" value="F:FAD binding"/>
    <property type="evidence" value="ECO:0007669"/>
    <property type="project" value="TreeGrafter"/>
</dbReference>
<name>A0A4V1ADP4_9ASCO</name>
<dbReference type="SUPFAM" id="SSF46458">
    <property type="entry name" value="Globin-like"/>
    <property type="match status" value="1"/>
</dbReference>